<keyword evidence="1" id="KW-1133">Transmembrane helix</keyword>
<organism evidence="3 4">
    <name type="scientific">[Clostridium] citroniae WAL-19142</name>
    <dbReference type="NCBI Taxonomy" id="742734"/>
    <lineage>
        <taxon>Bacteria</taxon>
        <taxon>Bacillati</taxon>
        <taxon>Bacillota</taxon>
        <taxon>Clostridia</taxon>
        <taxon>Lachnospirales</taxon>
        <taxon>Lachnospiraceae</taxon>
        <taxon>Enterocloster</taxon>
    </lineage>
</organism>
<name>A0A0J9B7J4_9FIRM</name>
<feature type="transmembrane region" description="Helical" evidence="1">
    <location>
        <begin position="147"/>
        <end position="164"/>
    </location>
</feature>
<evidence type="ECO:0000256" key="1">
    <source>
        <dbReference type="SAM" id="Phobius"/>
    </source>
</evidence>
<dbReference type="PATRIC" id="fig|742734.4.peg.6094"/>
<dbReference type="Pfam" id="PF01609">
    <property type="entry name" value="DDE_Tnp_1"/>
    <property type="match status" value="1"/>
</dbReference>
<dbReference type="PANTHER" id="PTHR30007:SF1">
    <property type="entry name" value="BLR1914 PROTEIN"/>
    <property type="match status" value="1"/>
</dbReference>
<dbReference type="Proteomes" id="UP000037392">
    <property type="component" value="Unassembled WGS sequence"/>
</dbReference>
<accession>A0A0J9B7J4</accession>
<proteinExistence type="predicted"/>
<dbReference type="NCBIfam" id="NF033580">
    <property type="entry name" value="transpos_IS5_3"/>
    <property type="match status" value="1"/>
</dbReference>
<dbReference type="GO" id="GO:0004803">
    <property type="term" value="F:transposase activity"/>
    <property type="evidence" value="ECO:0007669"/>
    <property type="project" value="InterPro"/>
</dbReference>
<dbReference type="AlphaFoldDB" id="A0A0J9B7J4"/>
<dbReference type="OrthoDB" id="111809at2"/>
<feature type="domain" description="Transposase IS4-like" evidence="2">
    <location>
        <begin position="36"/>
        <end position="109"/>
    </location>
</feature>
<dbReference type="GO" id="GO:0006313">
    <property type="term" value="P:DNA transposition"/>
    <property type="evidence" value="ECO:0007669"/>
    <property type="project" value="InterPro"/>
</dbReference>
<evidence type="ECO:0000313" key="4">
    <source>
        <dbReference type="Proteomes" id="UP000037392"/>
    </source>
</evidence>
<dbReference type="EMBL" id="ADLK01000069">
    <property type="protein sequence ID" value="KMW09098.1"/>
    <property type="molecule type" value="Genomic_DNA"/>
</dbReference>
<comment type="caution">
    <text evidence="3">The sequence shown here is derived from an EMBL/GenBank/DDBJ whole genome shotgun (WGS) entry which is preliminary data.</text>
</comment>
<sequence length="165" mass="18553">MYRQYSNQSTSAKCGCKKGAVNSENRQFIGVSRGGKTTKIHAIVDALGNPVHFMLTGGHVHDGSIAIDLLSGVEITGSNILADKAYGAQQIREYIEEKNARYTIPPKENCVEPWPCDYVIYKERHLVECFFNKIKAFRRVATRYDKLAVSFLGFVHLASIWILLK</sequence>
<evidence type="ECO:0000313" key="3">
    <source>
        <dbReference type="EMBL" id="KMW09098.1"/>
    </source>
</evidence>
<keyword evidence="1" id="KW-0812">Transmembrane</keyword>
<keyword evidence="1" id="KW-0472">Membrane</keyword>
<reference evidence="3 4" key="1">
    <citation type="submission" date="2011-04" db="EMBL/GenBank/DDBJ databases">
        <title>The Genome Sequence of Clostridium citroniae WAL-19142.</title>
        <authorList>
            <consortium name="The Broad Institute Genome Sequencing Platform"/>
            <person name="Earl A."/>
            <person name="Ward D."/>
            <person name="Feldgarden M."/>
            <person name="Gevers D."/>
            <person name="Warren Y.A."/>
            <person name="Tyrrell K.L."/>
            <person name="Citron D.M."/>
            <person name="Goldstein E.J."/>
            <person name="Daigneault M."/>
            <person name="Allen-Vercoe E."/>
            <person name="Young S.K."/>
            <person name="Zeng Q."/>
            <person name="Gargeya S."/>
            <person name="Fitzgerald M."/>
            <person name="Haas B."/>
            <person name="Abouelleil A."/>
            <person name="Alvarado L."/>
            <person name="Arachchi H.M."/>
            <person name="Berlin A."/>
            <person name="Brown A."/>
            <person name="Chapman S.B."/>
            <person name="Chen Z."/>
            <person name="Dunbar C."/>
            <person name="Freedman E."/>
            <person name="Gearin G."/>
            <person name="Gellesch M."/>
            <person name="Goldberg J."/>
            <person name="Griggs A."/>
            <person name="Gujja S."/>
            <person name="Heilman E.R."/>
            <person name="Heiman D."/>
            <person name="Howarth C."/>
            <person name="Larson L."/>
            <person name="Lui A."/>
            <person name="MacDonald P.J."/>
            <person name="Mehta T."/>
            <person name="Montmayeur A."/>
            <person name="Murphy C."/>
            <person name="Neiman D."/>
            <person name="Pearson M."/>
            <person name="Priest M."/>
            <person name="Roberts A."/>
            <person name="Saif S."/>
            <person name="Shea T."/>
            <person name="Shenoy N."/>
            <person name="Sisk P."/>
            <person name="Stolte C."/>
            <person name="Sykes S."/>
            <person name="White J."/>
            <person name="Yandava C."/>
            <person name="Wortman J."/>
            <person name="Nusbaum C."/>
            <person name="Birren B."/>
        </authorList>
    </citation>
    <scope>NUCLEOTIDE SEQUENCE [LARGE SCALE GENOMIC DNA]</scope>
    <source>
        <strain evidence="3 4">WAL-19142</strain>
    </source>
</reference>
<dbReference type="InterPro" id="IPR002559">
    <property type="entry name" value="Transposase_11"/>
</dbReference>
<gene>
    <name evidence="3" type="ORF">HMPREF9470_05683</name>
</gene>
<dbReference type="GO" id="GO:0003677">
    <property type="term" value="F:DNA binding"/>
    <property type="evidence" value="ECO:0007669"/>
    <property type="project" value="InterPro"/>
</dbReference>
<evidence type="ECO:0000259" key="2">
    <source>
        <dbReference type="Pfam" id="PF01609"/>
    </source>
</evidence>
<protein>
    <submittedName>
        <fullName evidence="3">Transposase</fullName>
    </submittedName>
</protein>
<dbReference type="PANTHER" id="PTHR30007">
    <property type="entry name" value="PHP DOMAIN PROTEIN"/>
    <property type="match status" value="1"/>
</dbReference>